<dbReference type="InterPro" id="IPR013087">
    <property type="entry name" value="Znf_C2H2_type"/>
</dbReference>
<dbReference type="EMBL" id="BPLR01010581">
    <property type="protein sequence ID" value="GIY40236.1"/>
    <property type="molecule type" value="Genomic_DNA"/>
</dbReference>
<keyword evidence="4" id="KW-1185">Reference proteome</keyword>
<evidence type="ECO:0000313" key="3">
    <source>
        <dbReference type="EMBL" id="GIY40236.1"/>
    </source>
</evidence>
<protein>
    <recommendedName>
        <fullName evidence="2">C2H2-type domain-containing protein</fullName>
    </recommendedName>
</protein>
<sequence>MVKVKAFSDNPLIMASDSDESNCRTGYSNTDDLTVTNKISVNQRGNSDIKKKAKRKVCRLCYEEFQSMKTLSRHLKSIHKVPLLRKPISNLQSKSNIEIDELSPPPLSLHSNYDSDSVSTSLGSSPDFSNLNKELNTSQELEESVDSIKSINSPQSSTVSDNNNINCTNKNLIKECISPDVSPASKRSTLPKYIIRLYRSRSRATFYTIKKSQNNVSKNQDVQGDSTSNDKSCEKNSDVAVVKKQQINKPSVKYKRKPIGQCRRKSDRYSRRRNVHSKSFTASSAHAMYSEIMARKPVVRLERLNLTPNFEIDKSKITANNLSDNSKSPNIVHLNDYKNVANQTPTQNPSSISINALKDVKSSVIKDCSVRIEKLAL</sequence>
<accession>A0AAV4T413</accession>
<organism evidence="3 4">
    <name type="scientific">Caerostris extrusa</name>
    <name type="common">Bark spider</name>
    <name type="synonym">Caerostris bankana</name>
    <dbReference type="NCBI Taxonomy" id="172846"/>
    <lineage>
        <taxon>Eukaryota</taxon>
        <taxon>Metazoa</taxon>
        <taxon>Ecdysozoa</taxon>
        <taxon>Arthropoda</taxon>
        <taxon>Chelicerata</taxon>
        <taxon>Arachnida</taxon>
        <taxon>Araneae</taxon>
        <taxon>Araneomorphae</taxon>
        <taxon>Entelegynae</taxon>
        <taxon>Araneoidea</taxon>
        <taxon>Araneidae</taxon>
        <taxon>Caerostris</taxon>
    </lineage>
</organism>
<feature type="compositionally biased region" description="Polar residues" evidence="1">
    <location>
        <begin position="128"/>
        <end position="139"/>
    </location>
</feature>
<evidence type="ECO:0000259" key="2">
    <source>
        <dbReference type="PROSITE" id="PS00028"/>
    </source>
</evidence>
<proteinExistence type="predicted"/>
<name>A0AAV4T413_CAEEX</name>
<feature type="region of interest" description="Disordered" evidence="1">
    <location>
        <begin position="216"/>
        <end position="239"/>
    </location>
</feature>
<dbReference type="Proteomes" id="UP001054945">
    <property type="component" value="Unassembled WGS sequence"/>
</dbReference>
<evidence type="ECO:0000256" key="1">
    <source>
        <dbReference type="SAM" id="MobiDB-lite"/>
    </source>
</evidence>
<evidence type="ECO:0000313" key="4">
    <source>
        <dbReference type="Proteomes" id="UP001054945"/>
    </source>
</evidence>
<feature type="region of interest" description="Disordered" evidence="1">
    <location>
        <begin position="108"/>
        <end position="164"/>
    </location>
</feature>
<feature type="compositionally biased region" description="Polar residues" evidence="1">
    <location>
        <begin position="147"/>
        <end position="161"/>
    </location>
</feature>
<comment type="caution">
    <text evidence="3">The sequence shown here is derived from an EMBL/GenBank/DDBJ whole genome shotgun (WGS) entry which is preliminary data.</text>
</comment>
<dbReference type="AlphaFoldDB" id="A0AAV4T413"/>
<feature type="compositionally biased region" description="Polar residues" evidence="1">
    <location>
        <begin position="216"/>
        <end position="230"/>
    </location>
</feature>
<reference evidence="3 4" key="1">
    <citation type="submission" date="2021-06" db="EMBL/GenBank/DDBJ databases">
        <title>Caerostris extrusa draft genome.</title>
        <authorList>
            <person name="Kono N."/>
            <person name="Arakawa K."/>
        </authorList>
    </citation>
    <scope>NUCLEOTIDE SEQUENCE [LARGE SCALE GENOMIC DNA]</scope>
</reference>
<feature type="compositionally biased region" description="Low complexity" evidence="1">
    <location>
        <begin position="114"/>
        <end position="127"/>
    </location>
</feature>
<gene>
    <name evidence="3" type="ORF">CEXT_167081</name>
</gene>
<feature type="domain" description="C2H2-type" evidence="2">
    <location>
        <begin position="58"/>
        <end position="79"/>
    </location>
</feature>
<dbReference type="PROSITE" id="PS00028">
    <property type="entry name" value="ZINC_FINGER_C2H2_1"/>
    <property type="match status" value="1"/>
</dbReference>